<dbReference type="GO" id="GO:0046856">
    <property type="term" value="P:phosphatidylinositol dephosphorylation"/>
    <property type="evidence" value="ECO:0007669"/>
    <property type="project" value="TreeGrafter"/>
</dbReference>
<dbReference type="GO" id="GO:0043812">
    <property type="term" value="F:phosphatidylinositol-4-phosphate phosphatase activity"/>
    <property type="evidence" value="ECO:0007669"/>
    <property type="project" value="TreeGrafter"/>
</dbReference>
<proteinExistence type="predicted"/>
<sequence length="594" mass="69148">MPHLMELHDDLVLHVTQDRLYLEPLKSPRELLVIDRMTHEKYIEVNNGQIPVSSTRRSVYGVIGTIKLLAGPYLIVITARTRIGEINGSTIYRMDGFDLVPYSRTLLHVTQRQTEDNREYLSMIQSVLDTPAFYFSYSFDISHTLQRLCHTSPDFIQLPFHERGDQRFIWNLYLMQDFANQPELHRYCLPIIHGFVAIQIAAIHGKVFSLVIISRRSVFRAGTRFLVRGVDSEGHVANYVETEQIVEYYGERASWVQTRGSIPVYWSQYPNLRYKPKPTLTPNANHTNAFTNHFQTEIFSYGSQVLVNLVDQKGSEKKLEEIYATMVKNANQPNVRYEAFDFHKECAKMRWDRLSILIDKLASVQDDMGFFLMTQDGKVVQSQTGVFRTNCIDNLDRTNVVQNLLARRILENILRRFKILGMNEKLQYQVGFEQLYKAMWADNADFLSVQYTGTGALKTDFTRTGKRTIIGMLKDGYNSAIRYYKNNFSDGFRQDAIDLFLGKYVVNEEEDISVKCPLRTKMETKFVFLPLIMLVALAMFFLTYLYAHELTTETVMYLLFWAVMVTFTFSVIMYYGTEFVNHPRLCQIPKQKKE</sequence>
<evidence type="ECO:0000259" key="8">
    <source>
        <dbReference type="PROSITE" id="PS50275"/>
    </source>
</evidence>
<evidence type="ECO:0000313" key="9">
    <source>
        <dbReference type="EMBL" id="CAD7244318.1"/>
    </source>
</evidence>
<dbReference type="PROSITE" id="PS50275">
    <property type="entry name" value="SAC"/>
    <property type="match status" value="1"/>
</dbReference>
<evidence type="ECO:0000256" key="3">
    <source>
        <dbReference type="ARBA" id="ARBA00036807"/>
    </source>
</evidence>
<feature type="transmembrane region" description="Helical" evidence="7">
    <location>
        <begin position="526"/>
        <end position="546"/>
    </location>
</feature>
<organism evidence="9">
    <name type="scientific">Darwinula stevensoni</name>
    <dbReference type="NCBI Taxonomy" id="69355"/>
    <lineage>
        <taxon>Eukaryota</taxon>
        <taxon>Metazoa</taxon>
        <taxon>Ecdysozoa</taxon>
        <taxon>Arthropoda</taxon>
        <taxon>Crustacea</taxon>
        <taxon>Oligostraca</taxon>
        <taxon>Ostracoda</taxon>
        <taxon>Podocopa</taxon>
        <taxon>Podocopida</taxon>
        <taxon>Darwinulocopina</taxon>
        <taxon>Darwinuloidea</taxon>
        <taxon>Darwinulidae</taxon>
        <taxon>Darwinula</taxon>
    </lineage>
</organism>
<dbReference type="Proteomes" id="UP000677054">
    <property type="component" value="Unassembled WGS sequence"/>
</dbReference>
<keyword evidence="10" id="KW-1185">Reference proteome</keyword>
<evidence type="ECO:0000256" key="4">
    <source>
        <dbReference type="ARBA" id="ARBA00040795"/>
    </source>
</evidence>
<dbReference type="PANTHER" id="PTHR45662:SF2">
    <property type="entry name" value="PHOSPHATIDYLINOSITOL-3-PHOSPHATASE SAC1"/>
    <property type="match status" value="1"/>
</dbReference>
<dbReference type="InterPro" id="IPR002013">
    <property type="entry name" value="SAC_dom"/>
</dbReference>
<evidence type="ECO:0000256" key="1">
    <source>
        <dbReference type="ARBA" id="ARBA00013038"/>
    </source>
</evidence>
<feature type="domain" description="SAC" evidence="8">
    <location>
        <begin position="124"/>
        <end position="453"/>
    </location>
</feature>
<dbReference type="GO" id="GO:0004438">
    <property type="term" value="F:phosphatidylinositol-3-phosphate phosphatase activity"/>
    <property type="evidence" value="ECO:0007669"/>
    <property type="project" value="UniProtKB-EC"/>
</dbReference>
<reference evidence="9" key="1">
    <citation type="submission" date="2020-11" db="EMBL/GenBank/DDBJ databases">
        <authorList>
            <person name="Tran Van P."/>
        </authorList>
    </citation>
    <scope>NUCLEOTIDE SEQUENCE</scope>
</reference>
<dbReference type="GO" id="GO:0005783">
    <property type="term" value="C:endoplasmic reticulum"/>
    <property type="evidence" value="ECO:0007669"/>
    <property type="project" value="TreeGrafter"/>
</dbReference>
<dbReference type="OrthoDB" id="405996at2759"/>
<comment type="catalytic activity">
    <reaction evidence="2">
        <text>a 1,2-diacyl-sn-glycero-3-phospho-(1D-myo-inositol-3-phosphate) + H2O = a 1,2-diacyl-sn-glycero-3-phospho-(1D-myo-inositol) + phosphate</text>
        <dbReference type="Rhea" id="RHEA:12316"/>
        <dbReference type="ChEBI" id="CHEBI:15377"/>
        <dbReference type="ChEBI" id="CHEBI:43474"/>
        <dbReference type="ChEBI" id="CHEBI:57880"/>
        <dbReference type="ChEBI" id="CHEBI:58088"/>
        <dbReference type="EC" id="3.1.3.64"/>
    </reaction>
    <physiologicalReaction direction="left-to-right" evidence="2">
        <dbReference type="Rhea" id="RHEA:12317"/>
    </physiologicalReaction>
</comment>
<feature type="transmembrane region" description="Helical" evidence="7">
    <location>
        <begin position="558"/>
        <end position="575"/>
    </location>
</feature>
<evidence type="ECO:0000256" key="2">
    <source>
        <dbReference type="ARBA" id="ARBA00036631"/>
    </source>
</evidence>
<keyword evidence="7" id="KW-0472">Membrane</keyword>
<dbReference type="EMBL" id="CAJPEV010000611">
    <property type="protein sequence ID" value="CAG0886914.1"/>
    <property type="molecule type" value="Genomic_DNA"/>
</dbReference>
<keyword evidence="7" id="KW-1133">Transmembrane helix</keyword>
<comment type="catalytic activity">
    <reaction evidence="3">
        <text>a 1,2-diacyl-sn-glycero-3-phospho-(1D-myo-inositol 4-phosphate) + H2O = a 1,2-diacyl-sn-glycero-3-phospho-(1D-myo-inositol) + phosphate</text>
        <dbReference type="Rhea" id="RHEA:55652"/>
        <dbReference type="ChEBI" id="CHEBI:15377"/>
        <dbReference type="ChEBI" id="CHEBI:43474"/>
        <dbReference type="ChEBI" id="CHEBI:57880"/>
        <dbReference type="ChEBI" id="CHEBI:58178"/>
    </reaction>
    <physiologicalReaction direction="left-to-right" evidence="3">
        <dbReference type="Rhea" id="RHEA:55653"/>
    </physiologicalReaction>
</comment>
<dbReference type="PANTHER" id="PTHR45662">
    <property type="entry name" value="PHOSPHATIDYLINOSITIDE PHOSPHATASE SAC1"/>
    <property type="match status" value="1"/>
</dbReference>
<dbReference type="EC" id="3.1.3.64" evidence="1"/>
<evidence type="ECO:0000256" key="5">
    <source>
        <dbReference type="ARBA" id="ARBA00041396"/>
    </source>
</evidence>
<gene>
    <name evidence="9" type="ORF">DSTB1V02_LOCUS4217</name>
</gene>
<evidence type="ECO:0000256" key="7">
    <source>
        <dbReference type="SAM" id="Phobius"/>
    </source>
</evidence>
<dbReference type="AlphaFoldDB" id="A0A7R9A672"/>
<dbReference type="EMBL" id="LR900128">
    <property type="protein sequence ID" value="CAD7244318.1"/>
    <property type="molecule type" value="Genomic_DNA"/>
</dbReference>
<evidence type="ECO:0000256" key="6">
    <source>
        <dbReference type="ARBA" id="ARBA00041911"/>
    </source>
</evidence>
<name>A0A7R9A672_9CRUS</name>
<accession>A0A7R9A672</accession>
<keyword evidence="7" id="KW-0812">Transmembrane</keyword>
<evidence type="ECO:0000313" key="10">
    <source>
        <dbReference type="Proteomes" id="UP000677054"/>
    </source>
</evidence>
<protein>
    <recommendedName>
        <fullName evidence="4">Phosphatidylinositol-3-phosphatase SAC1</fullName>
        <ecNumber evidence="1">3.1.3.64</ecNumber>
    </recommendedName>
    <alternativeName>
        <fullName evidence="6">Phosphatidylinositol-4-phosphate phosphatase</fullName>
    </alternativeName>
    <alternativeName>
        <fullName evidence="5">Suppressor of actin mutations 1-like protein</fullName>
    </alternativeName>
</protein>
<dbReference type="Pfam" id="PF02383">
    <property type="entry name" value="Syja_N"/>
    <property type="match status" value="1"/>
</dbReference>